<evidence type="ECO:0000313" key="1">
    <source>
        <dbReference type="EMBL" id="KAH6889988.1"/>
    </source>
</evidence>
<dbReference type="EMBL" id="JAGPYM010000010">
    <property type="protein sequence ID" value="KAH6889988.1"/>
    <property type="molecule type" value="Genomic_DNA"/>
</dbReference>
<sequence>MVPATPIITPALLSYIRRQPNLPRNSWYFITATTLSALNRPDELPKVYSHVMEEDPSTAEVSGQESHLSISRRMREALIKASAVGGMPKTINALMSLKTVTPEGLLDVPGIESASSSRYRDMYDTPAPEVTQRGQAFFDRLYGKISKRVMGQMDRSGSEDLGLMARLVYGYILSNTDVLTPAETSFVLIASLIPQDVNPQLKGHLRGALNGGASVDEVRAVRDVVIKICEASGMQQLSQDAVGGWGWRSEVANV</sequence>
<gene>
    <name evidence="1" type="ORF">B0T10DRAFT_44470</name>
</gene>
<dbReference type="InterPro" id="IPR052999">
    <property type="entry name" value="PTS1_Protein"/>
</dbReference>
<protein>
    <submittedName>
        <fullName evidence="1">AhpD-like protein</fullName>
    </submittedName>
</protein>
<dbReference type="PANTHER" id="PTHR28180">
    <property type="entry name" value="CONSERVED MITOCHONDRIAL PROTEIN-RELATED"/>
    <property type="match status" value="1"/>
</dbReference>
<organism evidence="1 2">
    <name type="scientific">Thelonectria olida</name>
    <dbReference type="NCBI Taxonomy" id="1576542"/>
    <lineage>
        <taxon>Eukaryota</taxon>
        <taxon>Fungi</taxon>
        <taxon>Dikarya</taxon>
        <taxon>Ascomycota</taxon>
        <taxon>Pezizomycotina</taxon>
        <taxon>Sordariomycetes</taxon>
        <taxon>Hypocreomycetidae</taxon>
        <taxon>Hypocreales</taxon>
        <taxon>Nectriaceae</taxon>
        <taxon>Thelonectria</taxon>
    </lineage>
</organism>
<dbReference type="Gene3D" id="1.20.1290.10">
    <property type="entry name" value="AhpD-like"/>
    <property type="match status" value="1"/>
</dbReference>
<dbReference type="OrthoDB" id="5537330at2759"/>
<comment type="caution">
    <text evidence="1">The sequence shown here is derived from an EMBL/GenBank/DDBJ whole genome shotgun (WGS) entry which is preliminary data.</text>
</comment>
<name>A0A9P8W7E2_9HYPO</name>
<accession>A0A9P8W7E2</accession>
<dbReference type="Proteomes" id="UP000777438">
    <property type="component" value="Unassembled WGS sequence"/>
</dbReference>
<dbReference type="PANTHER" id="PTHR28180:SF2">
    <property type="entry name" value="PEROXISOMAL PROTEIN 2"/>
    <property type="match status" value="1"/>
</dbReference>
<dbReference type="AlphaFoldDB" id="A0A9P8W7E2"/>
<dbReference type="InterPro" id="IPR029032">
    <property type="entry name" value="AhpD-like"/>
</dbReference>
<evidence type="ECO:0000313" key="2">
    <source>
        <dbReference type="Proteomes" id="UP000777438"/>
    </source>
</evidence>
<proteinExistence type="predicted"/>
<keyword evidence="2" id="KW-1185">Reference proteome</keyword>
<dbReference type="SUPFAM" id="SSF69118">
    <property type="entry name" value="AhpD-like"/>
    <property type="match status" value="1"/>
</dbReference>
<reference evidence="1 2" key="1">
    <citation type="journal article" date="2021" name="Nat. Commun.">
        <title>Genetic determinants of endophytism in the Arabidopsis root mycobiome.</title>
        <authorList>
            <person name="Mesny F."/>
            <person name="Miyauchi S."/>
            <person name="Thiergart T."/>
            <person name="Pickel B."/>
            <person name="Atanasova L."/>
            <person name="Karlsson M."/>
            <person name="Huettel B."/>
            <person name="Barry K.W."/>
            <person name="Haridas S."/>
            <person name="Chen C."/>
            <person name="Bauer D."/>
            <person name="Andreopoulos W."/>
            <person name="Pangilinan J."/>
            <person name="LaButti K."/>
            <person name="Riley R."/>
            <person name="Lipzen A."/>
            <person name="Clum A."/>
            <person name="Drula E."/>
            <person name="Henrissat B."/>
            <person name="Kohler A."/>
            <person name="Grigoriev I.V."/>
            <person name="Martin F.M."/>
            <person name="Hacquard S."/>
        </authorList>
    </citation>
    <scope>NUCLEOTIDE SEQUENCE [LARGE SCALE GENOMIC DNA]</scope>
    <source>
        <strain evidence="1 2">MPI-CAGE-CH-0241</strain>
    </source>
</reference>